<proteinExistence type="predicted"/>
<accession>A0ACC1B9J7</accession>
<protein>
    <submittedName>
        <fullName evidence="1">Uncharacterized protein</fullName>
    </submittedName>
</protein>
<comment type="caution">
    <text evidence="1">The sequence shown here is derived from an EMBL/GenBank/DDBJ whole genome shotgun (WGS) entry which is preliminary data.</text>
</comment>
<dbReference type="EMBL" id="CM047902">
    <property type="protein sequence ID" value="KAJ0095537.1"/>
    <property type="molecule type" value="Genomic_DNA"/>
</dbReference>
<evidence type="ECO:0000313" key="2">
    <source>
        <dbReference type="Proteomes" id="UP001164250"/>
    </source>
</evidence>
<gene>
    <name evidence="1" type="ORF">Patl1_17319</name>
</gene>
<name>A0ACC1B9J7_9ROSI</name>
<organism evidence="1 2">
    <name type="scientific">Pistacia atlantica</name>
    <dbReference type="NCBI Taxonomy" id="434234"/>
    <lineage>
        <taxon>Eukaryota</taxon>
        <taxon>Viridiplantae</taxon>
        <taxon>Streptophyta</taxon>
        <taxon>Embryophyta</taxon>
        <taxon>Tracheophyta</taxon>
        <taxon>Spermatophyta</taxon>
        <taxon>Magnoliopsida</taxon>
        <taxon>eudicotyledons</taxon>
        <taxon>Gunneridae</taxon>
        <taxon>Pentapetalae</taxon>
        <taxon>rosids</taxon>
        <taxon>malvids</taxon>
        <taxon>Sapindales</taxon>
        <taxon>Anacardiaceae</taxon>
        <taxon>Pistacia</taxon>
    </lineage>
</organism>
<sequence length="97" mass="10884">MQCYFIISLFIFIICTFLLRFIFKKLISSSSTTHLRLPPSPPALPLIGHLHLMSRTFPKSLTEIGTKYGPLLYLRFGFTHCVVVSSASVGHGNIQNT</sequence>
<dbReference type="Proteomes" id="UP001164250">
    <property type="component" value="Chromosome 6"/>
</dbReference>
<keyword evidence="2" id="KW-1185">Reference proteome</keyword>
<evidence type="ECO:0000313" key="1">
    <source>
        <dbReference type="EMBL" id="KAJ0095537.1"/>
    </source>
</evidence>
<reference evidence="2" key="1">
    <citation type="journal article" date="2023" name="G3 (Bethesda)">
        <title>Genome assembly and association tests identify interacting loci associated with vigor, precocity, and sex in interspecific pistachio rootstocks.</title>
        <authorList>
            <person name="Palmer W."/>
            <person name="Jacygrad E."/>
            <person name="Sagayaradj S."/>
            <person name="Cavanaugh K."/>
            <person name="Han R."/>
            <person name="Bertier L."/>
            <person name="Beede B."/>
            <person name="Kafkas S."/>
            <person name="Golino D."/>
            <person name="Preece J."/>
            <person name="Michelmore R."/>
        </authorList>
    </citation>
    <scope>NUCLEOTIDE SEQUENCE [LARGE SCALE GENOMIC DNA]</scope>
</reference>